<protein>
    <submittedName>
        <fullName evidence="2 3">Uncharacterized protein</fullName>
    </submittedName>
</protein>
<dbReference type="EMBL" id="AMQN01003461">
    <property type="status" value="NOT_ANNOTATED_CDS"/>
    <property type="molecule type" value="Genomic_DNA"/>
</dbReference>
<dbReference type="AlphaFoldDB" id="R7T552"/>
<sequence>MYEQESRDMIRFIEESRRQLRSIGFDIQSEQEALHRTSMKLYKGAVEASHRAVRLWIPSLSRSKVQPLPQGHEPQAASPSPRPFPVGNLPQDEVYDSDKEYQEEKEKIMRQVTGATQNLERERTRQALITQQKKEQKKAKAVEAVSQMVREASAVEMKKEEDRKRQDELVKQKLEQKKLRQREKTDLFEMSLRSGSATARPSSEIGNIGARGLGSLSARPKTAVSTLADVEAPLNRAAMDAQLKGEDIMISPRRLQEDVPTAWGMDNKGLERSVTEMSYWEEENKGELVIDGDDGHEIKQEKKKKKKKKDKLTRQAASLEPSM</sequence>
<keyword evidence="4" id="KW-1185">Reference proteome</keyword>
<feature type="region of interest" description="Disordered" evidence="1">
    <location>
        <begin position="64"/>
        <end position="93"/>
    </location>
</feature>
<name>R7T552_CAPTE</name>
<proteinExistence type="predicted"/>
<reference evidence="2 4" key="2">
    <citation type="journal article" date="2013" name="Nature">
        <title>Insights into bilaterian evolution from three spiralian genomes.</title>
        <authorList>
            <person name="Simakov O."/>
            <person name="Marletaz F."/>
            <person name="Cho S.J."/>
            <person name="Edsinger-Gonzales E."/>
            <person name="Havlak P."/>
            <person name="Hellsten U."/>
            <person name="Kuo D.H."/>
            <person name="Larsson T."/>
            <person name="Lv J."/>
            <person name="Arendt D."/>
            <person name="Savage R."/>
            <person name="Osoegawa K."/>
            <person name="de Jong P."/>
            <person name="Grimwood J."/>
            <person name="Chapman J.A."/>
            <person name="Shapiro H."/>
            <person name="Aerts A."/>
            <person name="Otillar R.P."/>
            <person name="Terry A.Y."/>
            <person name="Boore J.L."/>
            <person name="Grigoriev I.V."/>
            <person name="Lindberg D.R."/>
            <person name="Seaver E.C."/>
            <person name="Weisblat D.A."/>
            <person name="Putnam N.H."/>
            <person name="Rokhsar D.S."/>
        </authorList>
    </citation>
    <scope>NUCLEOTIDE SEQUENCE</scope>
    <source>
        <strain evidence="2 4">I ESC-2004</strain>
    </source>
</reference>
<evidence type="ECO:0000313" key="2">
    <source>
        <dbReference type="EMBL" id="ELT88327.1"/>
    </source>
</evidence>
<dbReference type="HOGENOM" id="CLU_861216_0_0_1"/>
<dbReference type="Proteomes" id="UP000014760">
    <property type="component" value="Unassembled WGS sequence"/>
</dbReference>
<feature type="compositionally biased region" description="Basic residues" evidence="1">
    <location>
        <begin position="301"/>
        <end position="311"/>
    </location>
</feature>
<reference evidence="3" key="3">
    <citation type="submission" date="2015-06" db="UniProtKB">
        <authorList>
            <consortium name="EnsemblMetazoa"/>
        </authorList>
    </citation>
    <scope>IDENTIFICATION</scope>
</reference>
<feature type="compositionally biased region" description="Basic and acidic residues" evidence="1">
    <location>
        <begin position="291"/>
        <end position="300"/>
    </location>
</feature>
<dbReference type="EnsemblMetazoa" id="CapteT185271">
    <property type="protein sequence ID" value="CapteP185271"/>
    <property type="gene ID" value="CapteG185271"/>
</dbReference>
<evidence type="ECO:0000313" key="3">
    <source>
        <dbReference type="EnsemblMetazoa" id="CapteP185271"/>
    </source>
</evidence>
<feature type="region of interest" description="Disordered" evidence="1">
    <location>
        <begin position="291"/>
        <end position="323"/>
    </location>
</feature>
<feature type="region of interest" description="Disordered" evidence="1">
    <location>
        <begin position="156"/>
        <end position="182"/>
    </location>
</feature>
<accession>R7T552</accession>
<evidence type="ECO:0000313" key="4">
    <source>
        <dbReference type="Proteomes" id="UP000014760"/>
    </source>
</evidence>
<reference evidence="4" key="1">
    <citation type="submission" date="2012-12" db="EMBL/GenBank/DDBJ databases">
        <authorList>
            <person name="Hellsten U."/>
            <person name="Grimwood J."/>
            <person name="Chapman J.A."/>
            <person name="Shapiro H."/>
            <person name="Aerts A."/>
            <person name="Otillar R.P."/>
            <person name="Terry A.Y."/>
            <person name="Boore J.L."/>
            <person name="Simakov O."/>
            <person name="Marletaz F."/>
            <person name="Cho S.-J."/>
            <person name="Edsinger-Gonzales E."/>
            <person name="Havlak P."/>
            <person name="Kuo D.-H."/>
            <person name="Larsson T."/>
            <person name="Lv J."/>
            <person name="Arendt D."/>
            <person name="Savage R."/>
            <person name="Osoegawa K."/>
            <person name="de Jong P."/>
            <person name="Lindberg D.R."/>
            <person name="Seaver E.C."/>
            <person name="Weisblat D.A."/>
            <person name="Putnam N.H."/>
            <person name="Grigoriev I.V."/>
            <person name="Rokhsar D.S."/>
        </authorList>
    </citation>
    <scope>NUCLEOTIDE SEQUENCE</scope>
    <source>
        <strain evidence="4">I ESC-2004</strain>
    </source>
</reference>
<evidence type="ECO:0000256" key="1">
    <source>
        <dbReference type="SAM" id="MobiDB-lite"/>
    </source>
</evidence>
<dbReference type="EMBL" id="KB311873">
    <property type="protein sequence ID" value="ELT88327.1"/>
    <property type="molecule type" value="Genomic_DNA"/>
</dbReference>
<gene>
    <name evidence="2" type="ORF">CAPTEDRAFT_185271</name>
</gene>
<organism evidence="2">
    <name type="scientific">Capitella teleta</name>
    <name type="common">Polychaete worm</name>
    <dbReference type="NCBI Taxonomy" id="283909"/>
    <lineage>
        <taxon>Eukaryota</taxon>
        <taxon>Metazoa</taxon>
        <taxon>Spiralia</taxon>
        <taxon>Lophotrochozoa</taxon>
        <taxon>Annelida</taxon>
        <taxon>Polychaeta</taxon>
        <taxon>Sedentaria</taxon>
        <taxon>Scolecida</taxon>
        <taxon>Capitellidae</taxon>
        <taxon>Capitella</taxon>
    </lineage>
</organism>